<dbReference type="RefSeq" id="WP_037550314.1">
    <property type="nucleotide sequence ID" value="NZ_JNUP01000072.1"/>
</dbReference>
<sequence>MEHTRGGNSWAVTWPGGQDLLVHPGDKLTMKRRRKTQGEFVLEAGAAWLAGPGTPLAGTQLFAGCRQPFWHTSSELYHTAAATGETRRFVLSRAQVMNMWFLPLG</sequence>
<name>A0A098QSJ7_9SPIO</name>
<keyword evidence="2" id="KW-1185">Reference proteome</keyword>
<dbReference type="AlphaFoldDB" id="A0A098QSJ7"/>
<gene>
    <name evidence="1" type="ORF">DC28_15070</name>
</gene>
<reference evidence="1 2" key="1">
    <citation type="submission" date="2014-05" db="EMBL/GenBank/DDBJ databases">
        <title>De novo Genome Sequence of Spirocheata sp.</title>
        <authorList>
            <person name="Shivani Y."/>
            <person name="Subhash Y."/>
            <person name="Tushar L."/>
            <person name="Sasikala C."/>
            <person name="Ramana C.V."/>
        </authorList>
    </citation>
    <scope>NUCLEOTIDE SEQUENCE [LARGE SCALE GENOMIC DNA]</scope>
    <source>
        <strain evidence="1 2">JC230</strain>
    </source>
</reference>
<evidence type="ECO:0000313" key="1">
    <source>
        <dbReference type="EMBL" id="KGE70805.1"/>
    </source>
</evidence>
<organism evidence="1 2">
    <name type="scientific">Spirochaeta lutea</name>
    <dbReference type="NCBI Taxonomy" id="1480694"/>
    <lineage>
        <taxon>Bacteria</taxon>
        <taxon>Pseudomonadati</taxon>
        <taxon>Spirochaetota</taxon>
        <taxon>Spirochaetia</taxon>
        <taxon>Spirochaetales</taxon>
        <taxon>Spirochaetaceae</taxon>
        <taxon>Spirochaeta</taxon>
    </lineage>
</organism>
<comment type="caution">
    <text evidence="1">The sequence shown here is derived from an EMBL/GenBank/DDBJ whole genome shotgun (WGS) entry which is preliminary data.</text>
</comment>
<dbReference type="Proteomes" id="UP000029692">
    <property type="component" value="Unassembled WGS sequence"/>
</dbReference>
<protein>
    <submittedName>
        <fullName evidence="1">Uncharacterized protein</fullName>
    </submittedName>
</protein>
<proteinExistence type="predicted"/>
<evidence type="ECO:0000313" key="2">
    <source>
        <dbReference type="Proteomes" id="UP000029692"/>
    </source>
</evidence>
<dbReference type="EMBL" id="JNUP01000072">
    <property type="protein sequence ID" value="KGE70805.1"/>
    <property type="molecule type" value="Genomic_DNA"/>
</dbReference>
<accession>A0A098QSJ7</accession>